<dbReference type="PRINTS" id="PR01038">
    <property type="entry name" value="TRNASYNTHARG"/>
</dbReference>
<dbReference type="Pfam" id="PF03485">
    <property type="entry name" value="Arg_tRNA_synt_N"/>
    <property type="match status" value="1"/>
</dbReference>
<dbReference type="NCBIfam" id="TIGR00456">
    <property type="entry name" value="argS"/>
    <property type="match status" value="1"/>
</dbReference>
<dbReference type="GO" id="GO:0005737">
    <property type="term" value="C:cytoplasm"/>
    <property type="evidence" value="ECO:0007669"/>
    <property type="project" value="UniProtKB-SubCell"/>
</dbReference>
<evidence type="ECO:0000313" key="15">
    <source>
        <dbReference type="EMBL" id="AZT89886.1"/>
    </source>
</evidence>
<dbReference type="InterPro" id="IPR036695">
    <property type="entry name" value="Arg-tRNA-synth_N_sf"/>
</dbReference>
<dbReference type="HAMAP" id="MF_00123">
    <property type="entry name" value="Arg_tRNA_synth"/>
    <property type="match status" value="1"/>
</dbReference>
<accession>A0A3T0D4B9</accession>
<dbReference type="SUPFAM" id="SSF55190">
    <property type="entry name" value="Arginyl-tRNA synthetase (ArgRS), N-terminal 'additional' domain"/>
    <property type="match status" value="1"/>
</dbReference>
<keyword evidence="4 11" id="KW-0963">Cytoplasm</keyword>
<comment type="subcellular location">
    <subcellularLocation>
        <location evidence="1 11">Cytoplasm</location>
    </subcellularLocation>
</comment>
<dbReference type="InterPro" id="IPR014729">
    <property type="entry name" value="Rossmann-like_a/b/a_fold"/>
</dbReference>
<evidence type="ECO:0000256" key="2">
    <source>
        <dbReference type="ARBA" id="ARBA00005594"/>
    </source>
</evidence>
<dbReference type="CDD" id="cd00671">
    <property type="entry name" value="ArgRS_core"/>
    <property type="match status" value="1"/>
</dbReference>
<dbReference type="InterPro" id="IPR035684">
    <property type="entry name" value="ArgRS_core"/>
</dbReference>
<evidence type="ECO:0000313" key="16">
    <source>
        <dbReference type="Proteomes" id="UP000282930"/>
    </source>
</evidence>
<sequence length="562" mass="64247">MNLVKFAKDQIKDTIEKAINTCVEKGIFQLNDVVPPIMIEKPKEKAHGDFATNIAMELTRKLKKNPREIAQNIVDNIDLTNTLIEKVEVAGPGFINFFFKKEWLYKVVDVILSEGDGYGRVDIGNGKKVMVEFVSANPTGPMHMGNARGGALGDCLANLLKWAGYKVTKEFYVNDAGNQIEKFGQSLEIRYRQLKGENIELPEDCYHGDDIIERVKEYLNENGDDLEGLPSEEKRRKLVEFALKRNIALMKEHLQKYGIEYDVWFHESSLYESGEVYETIEDLKKHGFTYEKDGAVWFAASKLDENLKDEVLIRTNGIPTYFAADIAYHRNKFEKRGFDIVIDIWGADHHGHVPRMKAAMKALGIDPERLVIILMQLVRLVRGKEIVRMSKRTGKAITLIDLIEEIGKDAARFMFNTKSADTHIEIDLDLVTQQTLDNPVFYVQYAHARTCGILRALSEEGIVLNRDKIKLELLQQEEELELLKKLLELPEEIEIAARNLDVSRVTKYLLDLASIFHAFYNACRVKNEDEELMHTRLSLVECVRIVIKNVLTLLGVDAPEKM</sequence>
<feature type="domain" description="Arginyl tRNA synthetase N-terminal" evidence="14">
    <location>
        <begin position="9"/>
        <end position="99"/>
    </location>
</feature>
<dbReference type="PANTHER" id="PTHR11956">
    <property type="entry name" value="ARGINYL-TRNA SYNTHETASE"/>
    <property type="match status" value="1"/>
</dbReference>
<keyword evidence="16" id="KW-1185">Reference proteome</keyword>
<dbReference type="KEGG" id="ccha:ELD05_03985"/>
<dbReference type="Gene3D" id="3.40.50.620">
    <property type="entry name" value="HUPs"/>
    <property type="match status" value="1"/>
</dbReference>
<dbReference type="Proteomes" id="UP000282930">
    <property type="component" value="Chromosome"/>
</dbReference>
<dbReference type="SUPFAM" id="SSF47323">
    <property type="entry name" value="Anticodon-binding domain of a subclass of class I aminoacyl-tRNA synthetases"/>
    <property type="match status" value="1"/>
</dbReference>
<dbReference type="SMART" id="SM01016">
    <property type="entry name" value="Arg_tRNA_synt_N"/>
    <property type="match status" value="1"/>
</dbReference>
<evidence type="ECO:0000259" key="13">
    <source>
        <dbReference type="SMART" id="SM00836"/>
    </source>
</evidence>
<dbReference type="RefSeq" id="WP_127351456.1">
    <property type="nucleotide sequence ID" value="NZ_CP034791.1"/>
</dbReference>
<keyword evidence="5 11" id="KW-0436">Ligase</keyword>
<evidence type="ECO:0000256" key="8">
    <source>
        <dbReference type="ARBA" id="ARBA00022917"/>
    </source>
</evidence>
<dbReference type="InterPro" id="IPR009080">
    <property type="entry name" value="tRNAsynth_Ia_anticodon-bd"/>
</dbReference>
<evidence type="ECO:0000256" key="11">
    <source>
        <dbReference type="HAMAP-Rule" id="MF_00123"/>
    </source>
</evidence>
<feature type="short sequence motif" description="'HIGH' region" evidence="11">
    <location>
        <begin position="136"/>
        <end position="146"/>
    </location>
</feature>
<keyword evidence="6 11" id="KW-0547">Nucleotide-binding</keyword>
<comment type="similarity">
    <text evidence="2 11 12">Belongs to the class-I aminoacyl-tRNA synthetase family.</text>
</comment>
<dbReference type="SUPFAM" id="SSF52374">
    <property type="entry name" value="Nucleotidylyl transferase"/>
    <property type="match status" value="1"/>
</dbReference>
<dbReference type="GO" id="GO:0006420">
    <property type="term" value="P:arginyl-tRNA aminoacylation"/>
    <property type="evidence" value="ECO:0007669"/>
    <property type="project" value="UniProtKB-UniRule"/>
</dbReference>
<dbReference type="InterPro" id="IPR001278">
    <property type="entry name" value="Arg-tRNA-ligase"/>
</dbReference>
<proteinExistence type="inferred from homology"/>
<dbReference type="Gene3D" id="1.10.730.10">
    <property type="entry name" value="Isoleucyl-tRNA Synthetase, Domain 1"/>
    <property type="match status" value="1"/>
</dbReference>
<dbReference type="Pfam" id="PF00750">
    <property type="entry name" value="tRNA-synt_1d"/>
    <property type="match status" value="1"/>
</dbReference>
<dbReference type="GO" id="GO:0004814">
    <property type="term" value="F:arginine-tRNA ligase activity"/>
    <property type="evidence" value="ECO:0007669"/>
    <property type="project" value="UniProtKB-UniRule"/>
</dbReference>
<organism evidence="15 16">
    <name type="scientific">Caldicellulosiruptor changbaiensis</name>
    <dbReference type="NCBI Taxonomy" id="1222016"/>
    <lineage>
        <taxon>Bacteria</taxon>
        <taxon>Bacillati</taxon>
        <taxon>Bacillota</taxon>
        <taxon>Bacillota incertae sedis</taxon>
        <taxon>Caldicellulosiruptorales</taxon>
        <taxon>Caldicellulosiruptoraceae</taxon>
        <taxon>Caldicellulosiruptor</taxon>
    </lineage>
</organism>
<dbReference type="InterPro" id="IPR008909">
    <property type="entry name" value="DALR_anticod-bd"/>
</dbReference>
<name>A0A3T0D4B9_9FIRM</name>
<evidence type="ECO:0000256" key="3">
    <source>
        <dbReference type="ARBA" id="ARBA00011245"/>
    </source>
</evidence>
<dbReference type="PANTHER" id="PTHR11956:SF5">
    <property type="entry name" value="ARGININE--TRNA LIGASE, CYTOPLASMIC"/>
    <property type="match status" value="1"/>
</dbReference>
<evidence type="ECO:0000256" key="7">
    <source>
        <dbReference type="ARBA" id="ARBA00022840"/>
    </source>
</evidence>
<dbReference type="AlphaFoldDB" id="A0A3T0D4B9"/>
<dbReference type="EC" id="6.1.1.19" evidence="11"/>
<dbReference type="GO" id="GO:0005524">
    <property type="term" value="F:ATP binding"/>
    <property type="evidence" value="ECO:0007669"/>
    <property type="project" value="UniProtKB-UniRule"/>
</dbReference>
<evidence type="ECO:0000256" key="10">
    <source>
        <dbReference type="ARBA" id="ARBA00049339"/>
    </source>
</evidence>
<protein>
    <recommendedName>
        <fullName evidence="11">Arginine--tRNA ligase</fullName>
        <ecNumber evidence="11">6.1.1.19</ecNumber>
    </recommendedName>
    <alternativeName>
        <fullName evidence="11">Arginyl-tRNA synthetase</fullName>
        <shortName evidence="11">ArgRS</shortName>
    </alternativeName>
</protein>
<dbReference type="Pfam" id="PF05746">
    <property type="entry name" value="DALR_1"/>
    <property type="match status" value="1"/>
</dbReference>
<evidence type="ECO:0000256" key="4">
    <source>
        <dbReference type="ARBA" id="ARBA00022490"/>
    </source>
</evidence>
<evidence type="ECO:0000259" key="14">
    <source>
        <dbReference type="SMART" id="SM01016"/>
    </source>
</evidence>
<dbReference type="PROSITE" id="PS00178">
    <property type="entry name" value="AA_TRNA_LIGASE_I"/>
    <property type="match status" value="1"/>
</dbReference>
<dbReference type="SMART" id="SM00836">
    <property type="entry name" value="DALR_1"/>
    <property type="match status" value="1"/>
</dbReference>
<keyword evidence="7 11" id="KW-0067">ATP-binding</keyword>
<keyword evidence="8 11" id="KW-0648">Protein biosynthesis</keyword>
<dbReference type="EMBL" id="CP034791">
    <property type="protein sequence ID" value="AZT89886.1"/>
    <property type="molecule type" value="Genomic_DNA"/>
</dbReference>
<dbReference type="Gene3D" id="3.30.1360.70">
    <property type="entry name" value="Arginyl tRNA synthetase N-terminal domain"/>
    <property type="match status" value="1"/>
</dbReference>
<dbReference type="FunFam" id="3.40.50.620:FF:000062">
    <property type="entry name" value="Arginine--tRNA ligase"/>
    <property type="match status" value="1"/>
</dbReference>
<evidence type="ECO:0000256" key="1">
    <source>
        <dbReference type="ARBA" id="ARBA00004496"/>
    </source>
</evidence>
<comment type="catalytic activity">
    <reaction evidence="10 11">
        <text>tRNA(Arg) + L-arginine + ATP = L-arginyl-tRNA(Arg) + AMP + diphosphate</text>
        <dbReference type="Rhea" id="RHEA:20301"/>
        <dbReference type="Rhea" id="RHEA-COMP:9658"/>
        <dbReference type="Rhea" id="RHEA-COMP:9673"/>
        <dbReference type="ChEBI" id="CHEBI:30616"/>
        <dbReference type="ChEBI" id="CHEBI:32682"/>
        <dbReference type="ChEBI" id="CHEBI:33019"/>
        <dbReference type="ChEBI" id="CHEBI:78442"/>
        <dbReference type="ChEBI" id="CHEBI:78513"/>
        <dbReference type="ChEBI" id="CHEBI:456215"/>
        <dbReference type="EC" id="6.1.1.19"/>
    </reaction>
</comment>
<dbReference type="FunFam" id="1.10.730.10:FF:000008">
    <property type="entry name" value="Arginine--tRNA ligase"/>
    <property type="match status" value="1"/>
</dbReference>
<feature type="domain" description="DALR anticodon binding" evidence="13">
    <location>
        <begin position="443"/>
        <end position="562"/>
    </location>
</feature>
<dbReference type="InterPro" id="IPR005148">
    <property type="entry name" value="Arg-tRNA-synth_N"/>
</dbReference>
<evidence type="ECO:0000256" key="9">
    <source>
        <dbReference type="ARBA" id="ARBA00023146"/>
    </source>
</evidence>
<reference evidence="15 16" key="1">
    <citation type="submission" date="2018-12" db="EMBL/GenBank/DDBJ databases">
        <title>Genome sequence from the cellulolytic species, Caldicellulosiruptor changbaiensis.</title>
        <authorList>
            <person name="Blumer-Schuette S.E."/>
            <person name="Mendoza C."/>
        </authorList>
    </citation>
    <scope>NUCLEOTIDE SEQUENCE [LARGE SCALE GENOMIC DNA]</scope>
    <source>
        <strain evidence="15 16">CBS-Z</strain>
    </source>
</reference>
<evidence type="ECO:0000256" key="6">
    <source>
        <dbReference type="ARBA" id="ARBA00022741"/>
    </source>
</evidence>
<evidence type="ECO:0000256" key="12">
    <source>
        <dbReference type="RuleBase" id="RU363038"/>
    </source>
</evidence>
<evidence type="ECO:0000256" key="5">
    <source>
        <dbReference type="ARBA" id="ARBA00022598"/>
    </source>
</evidence>
<dbReference type="InterPro" id="IPR001412">
    <property type="entry name" value="aa-tRNA-synth_I_CS"/>
</dbReference>
<comment type="subunit">
    <text evidence="3 11">Monomer.</text>
</comment>
<dbReference type="FunFam" id="3.30.1360.70:FF:000003">
    <property type="entry name" value="Arginine--tRNA ligase"/>
    <property type="match status" value="1"/>
</dbReference>
<keyword evidence="9 11" id="KW-0030">Aminoacyl-tRNA synthetase</keyword>
<gene>
    <name evidence="11" type="primary">argS</name>
    <name evidence="15" type="ORF">ELD05_03985</name>
</gene>